<organism evidence="4 5">
    <name type="scientific">Fibrobacter intestinalis</name>
    <dbReference type="NCBI Taxonomy" id="28122"/>
    <lineage>
        <taxon>Bacteria</taxon>
        <taxon>Pseudomonadati</taxon>
        <taxon>Fibrobacterota</taxon>
        <taxon>Fibrobacteria</taxon>
        <taxon>Fibrobacterales</taxon>
        <taxon>Fibrobacteraceae</taxon>
        <taxon>Fibrobacter</taxon>
    </lineage>
</organism>
<dbReference type="InterPro" id="IPR043519">
    <property type="entry name" value="NT_sf"/>
</dbReference>
<dbReference type="InterPro" id="IPR012675">
    <property type="entry name" value="Beta-grasp_dom_sf"/>
</dbReference>
<dbReference type="GO" id="GO:0015949">
    <property type="term" value="P:nucleobase-containing small molecule interconversion"/>
    <property type="evidence" value="ECO:0007669"/>
    <property type="project" value="UniProtKB-ARBA"/>
</dbReference>
<dbReference type="AlphaFoldDB" id="A0A1M6SYV9"/>
<dbReference type="NCBIfam" id="TIGR00691">
    <property type="entry name" value="spoT_relA"/>
    <property type="match status" value="1"/>
</dbReference>
<dbReference type="Pfam" id="PF13291">
    <property type="entry name" value="ACT_4"/>
    <property type="match status" value="1"/>
</dbReference>
<dbReference type="Gene3D" id="3.30.460.10">
    <property type="entry name" value="Beta Polymerase, domain 2"/>
    <property type="match status" value="1"/>
</dbReference>
<dbReference type="Pfam" id="PF13328">
    <property type="entry name" value="HD_4"/>
    <property type="match status" value="1"/>
</dbReference>
<evidence type="ECO:0000256" key="1">
    <source>
        <dbReference type="RuleBase" id="RU003847"/>
    </source>
</evidence>
<proteinExistence type="inferred from homology"/>
<dbReference type="PANTHER" id="PTHR21262">
    <property type="entry name" value="GUANOSINE-3',5'-BIS DIPHOSPHATE 3'-PYROPHOSPHOHYDROLASE"/>
    <property type="match status" value="1"/>
</dbReference>
<dbReference type="SUPFAM" id="SSF81301">
    <property type="entry name" value="Nucleotidyltransferase"/>
    <property type="match status" value="1"/>
</dbReference>
<feature type="domain" description="TGS" evidence="3">
    <location>
        <begin position="389"/>
        <end position="450"/>
    </location>
</feature>
<evidence type="ECO:0000313" key="4">
    <source>
        <dbReference type="EMBL" id="SHK49839.1"/>
    </source>
</evidence>
<dbReference type="InterPro" id="IPR003607">
    <property type="entry name" value="HD/PDEase_dom"/>
</dbReference>
<dbReference type="SUPFAM" id="SSF55021">
    <property type="entry name" value="ACT-like"/>
    <property type="match status" value="1"/>
</dbReference>
<comment type="function">
    <text evidence="1">In eubacteria ppGpp (guanosine 3'-diphosphate 5'-diphosphate) is a mediator of the stringent response that coordinates a variety of cellular activities in response to changes in nutritional abundance.</text>
</comment>
<name>A0A1M6SYV9_9BACT</name>
<dbReference type="CDD" id="cd00077">
    <property type="entry name" value="HDc"/>
    <property type="match status" value="1"/>
</dbReference>
<dbReference type="Pfam" id="PF04607">
    <property type="entry name" value="RelA_SpoT"/>
    <property type="match status" value="1"/>
</dbReference>
<dbReference type="PROSITE" id="PS51880">
    <property type="entry name" value="TGS"/>
    <property type="match status" value="1"/>
</dbReference>
<dbReference type="InterPro" id="IPR045600">
    <property type="entry name" value="RelA/SpoT_AH_RIS"/>
</dbReference>
<evidence type="ECO:0000313" key="5">
    <source>
        <dbReference type="Proteomes" id="UP000184275"/>
    </source>
</evidence>
<keyword evidence="4" id="KW-0808">Transferase</keyword>
<dbReference type="Gene3D" id="3.30.70.260">
    <property type="match status" value="1"/>
</dbReference>
<feature type="domain" description="ACT" evidence="2">
    <location>
        <begin position="644"/>
        <end position="715"/>
    </location>
</feature>
<dbReference type="InterPro" id="IPR012676">
    <property type="entry name" value="TGS-like"/>
</dbReference>
<dbReference type="SMART" id="SM00954">
    <property type="entry name" value="RelA_SpoT"/>
    <property type="match status" value="1"/>
</dbReference>
<dbReference type="FunFam" id="3.30.460.10:FF:000001">
    <property type="entry name" value="GTP pyrophosphokinase RelA"/>
    <property type="match status" value="1"/>
</dbReference>
<comment type="similarity">
    <text evidence="1">Belongs to the relA/spoT family.</text>
</comment>
<evidence type="ECO:0000259" key="2">
    <source>
        <dbReference type="PROSITE" id="PS51671"/>
    </source>
</evidence>
<dbReference type="InterPro" id="IPR045865">
    <property type="entry name" value="ACT-like_dom_sf"/>
</dbReference>
<protein>
    <submittedName>
        <fullName evidence="4">GTP pyrophosphokinase</fullName>
    </submittedName>
</protein>
<dbReference type="SUPFAM" id="SSF109604">
    <property type="entry name" value="HD-domain/PDEase-like"/>
    <property type="match status" value="1"/>
</dbReference>
<dbReference type="PANTHER" id="PTHR21262:SF31">
    <property type="entry name" value="GTP PYROPHOSPHOKINASE"/>
    <property type="match status" value="1"/>
</dbReference>
<gene>
    <name evidence="4" type="ORF">SAMN05720469_1084</name>
</gene>
<keyword evidence="5" id="KW-1185">Reference proteome</keyword>
<dbReference type="FunFam" id="1.10.3210.10:FF:000001">
    <property type="entry name" value="GTP pyrophosphokinase RelA"/>
    <property type="match status" value="1"/>
</dbReference>
<reference evidence="5" key="1">
    <citation type="submission" date="2016-11" db="EMBL/GenBank/DDBJ databases">
        <authorList>
            <person name="Varghese N."/>
            <person name="Submissions S."/>
        </authorList>
    </citation>
    <scope>NUCLEOTIDE SEQUENCE [LARGE SCALE GENOMIC DNA]</scope>
    <source>
        <strain evidence="5">UWOS</strain>
    </source>
</reference>
<accession>A0A1M6SYV9</accession>
<dbReference type="Pfam" id="PF19296">
    <property type="entry name" value="RelA_AH_RIS"/>
    <property type="match status" value="1"/>
</dbReference>
<dbReference type="InterPro" id="IPR004811">
    <property type="entry name" value="RelA/Spo_fam"/>
</dbReference>
<dbReference type="InterPro" id="IPR002912">
    <property type="entry name" value="ACT_dom"/>
</dbReference>
<dbReference type="FunFam" id="3.10.20.30:FF:000002">
    <property type="entry name" value="GTP pyrophosphokinase (RelA/SpoT)"/>
    <property type="match status" value="1"/>
</dbReference>
<dbReference type="EMBL" id="FRAW01000008">
    <property type="protein sequence ID" value="SHK49839.1"/>
    <property type="molecule type" value="Genomic_DNA"/>
</dbReference>
<sequence length="715" mass="82205">MPTEILQPTQEHIIHVLMKKNPALDEGMLRNAVAFISDAHKGQFRKSGMPYTEHPYEVAKIIAEMKLDTSSVLAGLLHDVVEDTPHTLEEIKSRFGEDAAFMVDAVTKISAVQKQGNKIEQKAETYRKFISAMAKDPRVIMIKIADRLHNMRTLQYMKPEKRKIIAQETLDIYTPLTHRFGLYQFKSELEDLAFKYLNPVEYKRVVDHLLSTKEERERYIKSVVGPLQIKMALEDFDCVIQGRTKNIYSIYGKTLSRNCSLDEIFDIFAIRIIVETIPECYQALGYVHNLWTPLQGLFKDYIATPKPNLYQSIHTTVIGPENKMVEVQIRTKDMDLTAEKGFAAHWAYKLETQRSGEELEWIDRLAKLQAEIPDSVEYLNFLRVDLKNEGVTVFTPKGDSIELPEGSTILDFAFAVHTELGLHCVGARINNDVINATKVVPNGATIQVLTNHNQSPLPEWLEIVRTEKAKQELRRWMRTSIAKEAQTLGKELWQRELRVFKIQKHEEQPKPEEICEFFKVKNIEEFYDRLGLGNMELSELARFIQKIHPEKFQEADPESPVKLFVTNQADESQLPVEVGNESSLLIHFASCCSPIPGEPIVGALMPKHGIEVHRKDCTRLLNIPETRRISMEWNSDSKKEFSVHLKVDTDDRKGITAEILDEMNKAKVFIERMSVVSAKKAGRIRLVFRIARRDILERLMESLRKISGVREVTRL</sequence>
<evidence type="ECO:0000259" key="3">
    <source>
        <dbReference type="PROSITE" id="PS51880"/>
    </source>
</evidence>
<dbReference type="RefSeq" id="WP_073303301.1">
    <property type="nucleotide sequence ID" value="NZ_FRAW01000008.1"/>
</dbReference>
<dbReference type="InterPro" id="IPR004095">
    <property type="entry name" value="TGS"/>
</dbReference>
<keyword evidence="4" id="KW-0418">Kinase</keyword>
<dbReference type="CDD" id="cd05399">
    <property type="entry name" value="NT_Rel-Spo_like"/>
    <property type="match status" value="1"/>
</dbReference>
<dbReference type="Gene3D" id="3.10.20.30">
    <property type="match status" value="1"/>
</dbReference>
<dbReference type="SUPFAM" id="SSF81271">
    <property type="entry name" value="TGS-like"/>
    <property type="match status" value="1"/>
</dbReference>
<dbReference type="GO" id="GO:0016301">
    <property type="term" value="F:kinase activity"/>
    <property type="evidence" value="ECO:0007669"/>
    <property type="project" value="UniProtKB-KW"/>
</dbReference>
<dbReference type="PROSITE" id="PS51671">
    <property type="entry name" value="ACT"/>
    <property type="match status" value="1"/>
</dbReference>
<dbReference type="Proteomes" id="UP000184275">
    <property type="component" value="Unassembled WGS sequence"/>
</dbReference>
<dbReference type="Pfam" id="PF02824">
    <property type="entry name" value="TGS"/>
    <property type="match status" value="1"/>
</dbReference>
<dbReference type="GO" id="GO:0015969">
    <property type="term" value="P:guanosine tetraphosphate metabolic process"/>
    <property type="evidence" value="ECO:0007669"/>
    <property type="project" value="InterPro"/>
</dbReference>
<dbReference type="InterPro" id="IPR007685">
    <property type="entry name" value="RelA_SpoT"/>
</dbReference>
<dbReference type="SMART" id="SM00471">
    <property type="entry name" value="HDc"/>
    <property type="match status" value="1"/>
</dbReference>
<dbReference type="Gene3D" id="1.10.3210.10">
    <property type="entry name" value="Hypothetical protein af1432"/>
    <property type="match status" value="1"/>
</dbReference>
<dbReference type="GO" id="GO:0005886">
    <property type="term" value="C:plasma membrane"/>
    <property type="evidence" value="ECO:0007669"/>
    <property type="project" value="TreeGrafter"/>
</dbReference>